<evidence type="ECO:0008006" key="4">
    <source>
        <dbReference type="Google" id="ProtNLM"/>
    </source>
</evidence>
<name>A0ABP6TMX6_9ACTN</name>
<dbReference type="Proteomes" id="UP001501455">
    <property type="component" value="Unassembled WGS sequence"/>
</dbReference>
<dbReference type="RefSeq" id="WP_345576754.1">
    <property type="nucleotide sequence ID" value="NZ_BAAAXF010000025.1"/>
</dbReference>
<accession>A0ABP6TMX6</accession>
<gene>
    <name evidence="2" type="ORF">GCM10019016_037240</name>
</gene>
<evidence type="ECO:0000256" key="1">
    <source>
        <dbReference type="SAM" id="MobiDB-lite"/>
    </source>
</evidence>
<feature type="region of interest" description="Disordered" evidence="1">
    <location>
        <begin position="36"/>
        <end position="55"/>
    </location>
</feature>
<evidence type="ECO:0000313" key="3">
    <source>
        <dbReference type="Proteomes" id="UP001501455"/>
    </source>
</evidence>
<protein>
    <recommendedName>
        <fullName evidence="4">Aminotransferase class III-fold pyridoxal phosphate-dependent enzyme</fullName>
    </recommendedName>
</protein>
<dbReference type="EMBL" id="BAAAXF010000025">
    <property type="protein sequence ID" value="GAA3496623.1"/>
    <property type="molecule type" value="Genomic_DNA"/>
</dbReference>
<reference evidence="3" key="1">
    <citation type="journal article" date="2019" name="Int. J. Syst. Evol. Microbiol.">
        <title>The Global Catalogue of Microorganisms (GCM) 10K type strain sequencing project: providing services to taxonomists for standard genome sequencing and annotation.</title>
        <authorList>
            <consortium name="The Broad Institute Genomics Platform"/>
            <consortium name="The Broad Institute Genome Sequencing Center for Infectious Disease"/>
            <person name="Wu L."/>
            <person name="Ma J."/>
        </authorList>
    </citation>
    <scope>NUCLEOTIDE SEQUENCE [LARGE SCALE GENOMIC DNA]</scope>
    <source>
        <strain evidence="3">JCM 4816</strain>
    </source>
</reference>
<keyword evidence="3" id="KW-1185">Reference proteome</keyword>
<organism evidence="2 3">
    <name type="scientific">Streptomyces prasinosporus</name>
    <dbReference type="NCBI Taxonomy" id="68256"/>
    <lineage>
        <taxon>Bacteria</taxon>
        <taxon>Bacillati</taxon>
        <taxon>Actinomycetota</taxon>
        <taxon>Actinomycetes</taxon>
        <taxon>Kitasatosporales</taxon>
        <taxon>Streptomycetaceae</taxon>
        <taxon>Streptomyces</taxon>
        <taxon>Streptomyces albogriseolus group</taxon>
    </lineage>
</organism>
<proteinExistence type="predicted"/>
<dbReference type="InterPro" id="IPR015422">
    <property type="entry name" value="PyrdxlP-dep_Trfase_small"/>
</dbReference>
<evidence type="ECO:0000313" key="2">
    <source>
        <dbReference type="EMBL" id="GAA3496623.1"/>
    </source>
</evidence>
<comment type="caution">
    <text evidence="2">The sequence shown here is derived from an EMBL/GenBank/DDBJ whole genome shotgun (WGS) entry which is preliminary data.</text>
</comment>
<sequence>MEQLEYLTGGGITHGFDTRTTATGALRVAGDVRTGRGLAAPRGRGPARGLPLGRPGAAREVRDAAHRAGLLLETAGVGDEVVEPLPPLTVTDGRTEPGLAVLDEAVAAVAGVRGTAA</sequence>
<dbReference type="Gene3D" id="3.90.1150.10">
    <property type="entry name" value="Aspartate Aminotransferase, domain 1"/>
    <property type="match status" value="1"/>
</dbReference>